<proteinExistence type="predicted"/>
<keyword evidence="1" id="KW-0732">Signal</keyword>
<keyword evidence="4" id="KW-1185">Reference proteome</keyword>
<name>A0A315Z7Q4_SEDFL</name>
<evidence type="ECO:0000313" key="3">
    <source>
        <dbReference type="EMBL" id="PWJ40992.1"/>
    </source>
</evidence>
<accession>A0A315Z7Q4</accession>
<evidence type="ECO:0000256" key="1">
    <source>
        <dbReference type="SAM" id="SignalP"/>
    </source>
</evidence>
<dbReference type="RefSeq" id="WP_109619935.1">
    <property type="nucleotide sequence ID" value="NZ_QGDO01000004.1"/>
</dbReference>
<dbReference type="EMBL" id="QGDO01000004">
    <property type="protein sequence ID" value="PWJ40992.1"/>
    <property type="molecule type" value="Genomic_DNA"/>
</dbReference>
<feature type="signal peptide" evidence="1">
    <location>
        <begin position="1"/>
        <end position="24"/>
    </location>
</feature>
<reference evidence="3 4" key="1">
    <citation type="submission" date="2018-03" db="EMBL/GenBank/DDBJ databases">
        <title>Genomic Encyclopedia of Archaeal and Bacterial Type Strains, Phase II (KMG-II): from individual species to whole genera.</title>
        <authorList>
            <person name="Goeker M."/>
        </authorList>
    </citation>
    <scope>NUCLEOTIDE SEQUENCE [LARGE SCALE GENOMIC DNA]</scope>
    <source>
        <strain evidence="3 4">DSM 28229</strain>
    </source>
</reference>
<dbReference type="OrthoDB" id="5513217at2"/>
<sequence>MKKTFKLIVSSLFLAIVFTSCTQAQTENKVNAAEVDTYLAIKDALVKSDFETTKTLAAKLNGEASEVIKTQATAMAEASDLETQRTAFKSLSDQLLTELEASPIAGKPLYKQYCPMAFENTGAAWVSAQKEVYNPYFGDMMLRCGKMIKELK</sequence>
<gene>
    <name evidence="3" type="ORF">BC781_104258</name>
</gene>
<comment type="caution">
    <text evidence="3">The sequence shown here is derived from an EMBL/GenBank/DDBJ whole genome shotgun (WGS) entry which is preliminary data.</text>
</comment>
<feature type="chain" id="PRO_5016354761" evidence="1">
    <location>
        <begin position="25"/>
        <end position="152"/>
    </location>
</feature>
<protein>
    <submittedName>
        <fullName evidence="3">Uncharacterized protein DUF3347</fullName>
    </submittedName>
</protein>
<dbReference type="InterPro" id="IPR021782">
    <property type="entry name" value="DUF3347"/>
</dbReference>
<dbReference type="PROSITE" id="PS51257">
    <property type="entry name" value="PROKAR_LIPOPROTEIN"/>
    <property type="match status" value="1"/>
</dbReference>
<evidence type="ECO:0000313" key="4">
    <source>
        <dbReference type="Proteomes" id="UP000245535"/>
    </source>
</evidence>
<dbReference type="Pfam" id="PF11827">
    <property type="entry name" value="DUF3347"/>
    <property type="match status" value="1"/>
</dbReference>
<evidence type="ECO:0000259" key="2">
    <source>
        <dbReference type="Pfam" id="PF11827"/>
    </source>
</evidence>
<dbReference type="AlphaFoldDB" id="A0A315Z7Q4"/>
<feature type="domain" description="DUF3347" evidence="2">
    <location>
        <begin position="36"/>
        <end position="99"/>
    </location>
</feature>
<dbReference type="Proteomes" id="UP000245535">
    <property type="component" value="Unassembled WGS sequence"/>
</dbReference>
<organism evidence="3 4">
    <name type="scientific">Sediminitomix flava</name>
    <dbReference type="NCBI Taxonomy" id="379075"/>
    <lineage>
        <taxon>Bacteria</taxon>
        <taxon>Pseudomonadati</taxon>
        <taxon>Bacteroidota</taxon>
        <taxon>Cytophagia</taxon>
        <taxon>Cytophagales</taxon>
        <taxon>Flammeovirgaceae</taxon>
        <taxon>Sediminitomix</taxon>
    </lineage>
</organism>